<organism evidence="2 3">
    <name type="scientific">Colocasia esculenta</name>
    <name type="common">Wild taro</name>
    <name type="synonym">Arum esculentum</name>
    <dbReference type="NCBI Taxonomy" id="4460"/>
    <lineage>
        <taxon>Eukaryota</taxon>
        <taxon>Viridiplantae</taxon>
        <taxon>Streptophyta</taxon>
        <taxon>Embryophyta</taxon>
        <taxon>Tracheophyta</taxon>
        <taxon>Spermatophyta</taxon>
        <taxon>Magnoliopsida</taxon>
        <taxon>Liliopsida</taxon>
        <taxon>Araceae</taxon>
        <taxon>Aroideae</taxon>
        <taxon>Colocasieae</taxon>
        <taxon>Colocasia</taxon>
    </lineage>
</organism>
<evidence type="ECO:0000313" key="2">
    <source>
        <dbReference type="EMBL" id="MQL67925.1"/>
    </source>
</evidence>
<keyword evidence="3" id="KW-1185">Reference proteome</keyword>
<comment type="caution">
    <text evidence="2">The sequence shown here is derived from an EMBL/GenBank/DDBJ whole genome shotgun (WGS) entry which is preliminary data.</text>
</comment>
<sequence length="265" mass="28284">MSWPTVSTIYEQQGQQTNKNSHTTCQGILLRTKRARAEGVPAAWRGRAVDVLPTLPLPLASQGEGKGARASERGREATDPLPALLLPRAGRGGTRRERGEHIRLPGRGREAGRERARGLRSSTHSALCFFRGRGGTRRAWDEARAQGHEAGRRGRAAGDLLPPSASSASEAGRGEGGARRGRPGCVGARGRRERARGRWSSPPVCFFRGWGGMRRGGAQGGRERVHRRRSSAPGGAGRGEARAGRLSPALLFGGEGGANWRGSLN</sequence>
<proteinExistence type="predicted"/>
<accession>A0A843TA51</accession>
<feature type="region of interest" description="Disordered" evidence="1">
    <location>
        <begin position="215"/>
        <end position="265"/>
    </location>
</feature>
<feature type="compositionally biased region" description="Low complexity" evidence="1">
    <location>
        <begin position="162"/>
        <end position="171"/>
    </location>
</feature>
<evidence type="ECO:0000313" key="3">
    <source>
        <dbReference type="Proteomes" id="UP000652761"/>
    </source>
</evidence>
<reference evidence="2" key="1">
    <citation type="submission" date="2017-07" db="EMBL/GenBank/DDBJ databases">
        <title>Taro Niue Genome Assembly and Annotation.</title>
        <authorList>
            <person name="Atibalentja N."/>
            <person name="Keating K."/>
            <person name="Fields C.J."/>
        </authorList>
    </citation>
    <scope>NUCLEOTIDE SEQUENCE</scope>
    <source>
        <strain evidence="2">Niue_2</strain>
        <tissue evidence="2">Leaf</tissue>
    </source>
</reference>
<dbReference type="EMBL" id="NMUH01000004">
    <property type="protein sequence ID" value="MQL67925.1"/>
    <property type="molecule type" value="Genomic_DNA"/>
</dbReference>
<gene>
    <name evidence="2" type="ORF">Taro_000209</name>
</gene>
<feature type="region of interest" description="Disordered" evidence="1">
    <location>
        <begin position="138"/>
        <end position="198"/>
    </location>
</feature>
<evidence type="ECO:0000256" key="1">
    <source>
        <dbReference type="SAM" id="MobiDB-lite"/>
    </source>
</evidence>
<dbReference type="Proteomes" id="UP000652761">
    <property type="component" value="Unassembled WGS sequence"/>
</dbReference>
<protein>
    <submittedName>
        <fullName evidence="2">Uncharacterized protein</fullName>
    </submittedName>
</protein>
<name>A0A843TA51_COLES</name>
<dbReference type="AlphaFoldDB" id="A0A843TA51"/>
<feature type="compositionally biased region" description="Basic and acidic residues" evidence="1">
    <location>
        <begin position="138"/>
        <end position="152"/>
    </location>
</feature>
<feature type="compositionally biased region" description="Basic and acidic residues" evidence="1">
    <location>
        <begin position="66"/>
        <end position="78"/>
    </location>
</feature>
<feature type="region of interest" description="Disordered" evidence="1">
    <location>
        <begin position="57"/>
        <end position="97"/>
    </location>
</feature>
<feature type="compositionally biased region" description="Low complexity" evidence="1">
    <location>
        <begin position="79"/>
        <end position="89"/>
    </location>
</feature>